<organism evidence="3 4">
    <name type="scientific">Spongiactinospora rosea</name>
    <dbReference type="NCBI Taxonomy" id="2248750"/>
    <lineage>
        <taxon>Bacteria</taxon>
        <taxon>Bacillati</taxon>
        <taxon>Actinomycetota</taxon>
        <taxon>Actinomycetes</taxon>
        <taxon>Streptosporangiales</taxon>
        <taxon>Streptosporangiaceae</taxon>
        <taxon>Spongiactinospora</taxon>
    </lineage>
</organism>
<dbReference type="PANTHER" id="PTHR37957">
    <property type="entry name" value="BLR7070 PROTEIN"/>
    <property type="match status" value="1"/>
</dbReference>
<keyword evidence="4" id="KW-1185">Reference proteome</keyword>
<proteinExistence type="predicted"/>
<feature type="region of interest" description="Disordered" evidence="1">
    <location>
        <begin position="207"/>
        <end position="227"/>
    </location>
</feature>
<accession>A0A366LW82</accession>
<protein>
    <submittedName>
        <fullName evidence="3">Esterase-like activity of phytase family protein</fullName>
    </submittedName>
</protein>
<reference evidence="3 4" key="1">
    <citation type="submission" date="2018-06" db="EMBL/GenBank/DDBJ databases">
        <title>Sphaerisporangium craniellae sp. nov., isolated from a marine sponge in the South China Sea.</title>
        <authorList>
            <person name="Li L."/>
        </authorList>
    </citation>
    <scope>NUCLEOTIDE SEQUENCE [LARGE SCALE GENOMIC DNA]</scope>
    <source>
        <strain evidence="3 4">LHW63015</strain>
    </source>
</reference>
<gene>
    <name evidence="3" type="ORF">DP939_20140</name>
</gene>
<dbReference type="PANTHER" id="PTHR37957:SF1">
    <property type="entry name" value="PHYTASE-LIKE DOMAIN-CONTAINING PROTEIN"/>
    <property type="match status" value="1"/>
</dbReference>
<evidence type="ECO:0000256" key="1">
    <source>
        <dbReference type="SAM" id="MobiDB-lite"/>
    </source>
</evidence>
<dbReference type="EMBL" id="QMEY01000008">
    <property type="protein sequence ID" value="RBQ18208.1"/>
    <property type="molecule type" value="Genomic_DNA"/>
</dbReference>
<dbReference type="Pfam" id="PF13449">
    <property type="entry name" value="Phytase-like"/>
    <property type="match status" value="1"/>
</dbReference>
<dbReference type="AlphaFoldDB" id="A0A366LW82"/>
<evidence type="ECO:0000313" key="4">
    <source>
        <dbReference type="Proteomes" id="UP000253303"/>
    </source>
</evidence>
<comment type="caution">
    <text evidence="3">The sequence shown here is derived from an EMBL/GenBank/DDBJ whole genome shotgun (WGS) entry which is preliminary data.</text>
</comment>
<evidence type="ECO:0000313" key="3">
    <source>
        <dbReference type="EMBL" id="RBQ18208.1"/>
    </source>
</evidence>
<evidence type="ECO:0000259" key="2">
    <source>
        <dbReference type="Pfam" id="PF13449"/>
    </source>
</evidence>
<dbReference type="RefSeq" id="WP_113982286.1">
    <property type="nucleotide sequence ID" value="NZ_QMEY01000008.1"/>
</dbReference>
<dbReference type="OrthoDB" id="9758957at2"/>
<dbReference type="InterPro" id="IPR027372">
    <property type="entry name" value="Phytase-like_dom"/>
</dbReference>
<sequence>MSIRQRAGLSRAAHSDAGRDARVKDRLRLPYGKGSRRRAAVLAAALPLAFVTTVATVVPAAEAAPARVRITRFLGEQTLAHKLQFQNTTFGGISGLDRDPRTGTWYLLSDDRWRYQPPRFYTGTLDIDRKTGKFSGVKLTGVASLRRPDGSGYPEYGKAGSPDPESIRYDRFSGRLLWSSEGDRSGGTTTVPVSPLSVRWTDKKGTETGELRVPGNLTMTNGDTGPRRNFGFEGLTFTPHGIAAIVEGPLHQDGEPVTAEHGAPARITLWSRGGTPKGQYVYPLDPLPAAPEPPDGQSDAGVSEILAIDDHRYLALERSWREGRGYAVKLYEIDLRRATNVLRRDSLATGPAYRPVAKRLVLDLTAFREPVQNLEALAFGPRLANGQCTVVIGSDDNFSAEETTQFLAFAAKGC</sequence>
<name>A0A366LW82_9ACTN</name>
<feature type="domain" description="Phytase-like" evidence="2">
    <location>
        <begin position="88"/>
        <end position="398"/>
    </location>
</feature>
<dbReference type="Proteomes" id="UP000253303">
    <property type="component" value="Unassembled WGS sequence"/>
</dbReference>